<feature type="region of interest" description="Disordered" evidence="1">
    <location>
        <begin position="148"/>
        <end position="172"/>
    </location>
</feature>
<feature type="transmembrane region" description="Helical" evidence="2">
    <location>
        <begin position="112"/>
        <end position="130"/>
    </location>
</feature>
<feature type="transmembrane region" description="Helical" evidence="2">
    <location>
        <begin position="73"/>
        <end position="92"/>
    </location>
</feature>
<feature type="transmembrane region" description="Helical" evidence="2">
    <location>
        <begin position="41"/>
        <end position="61"/>
    </location>
</feature>
<evidence type="ECO:0000313" key="3">
    <source>
        <dbReference type="EMBL" id="CAB9525284.1"/>
    </source>
</evidence>
<gene>
    <name evidence="3" type="ORF">SEMRO_1655_G288950.1</name>
</gene>
<protein>
    <submittedName>
        <fullName evidence="3">Uncharacterized protein</fullName>
    </submittedName>
</protein>
<keyword evidence="2" id="KW-0472">Membrane</keyword>
<keyword evidence="2" id="KW-0812">Transmembrane</keyword>
<sequence length="185" mass="20558">MNGNSSTAVVENSLFSLHCDSSSYHHPEEEHHNHHHHNSYMLGWIDLINSFCMSVALKILFQQEIPKEERWRFFRAVGPYLGSWWIAQLILMIQTSLPEPVQDLLKGQALEYALLSVSVPGVLLTAAGAFKYARVPMGSVAATEDLSFSEASPQGRPVPSRCRGGEGESDEDPSMLIGIEIEFTS</sequence>
<evidence type="ECO:0000256" key="2">
    <source>
        <dbReference type="SAM" id="Phobius"/>
    </source>
</evidence>
<reference evidence="3" key="1">
    <citation type="submission" date="2020-06" db="EMBL/GenBank/DDBJ databases">
        <authorList>
            <consortium name="Plant Systems Biology data submission"/>
        </authorList>
    </citation>
    <scope>NUCLEOTIDE SEQUENCE</scope>
    <source>
        <strain evidence="3">D6</strain>
    </source>
</reference>
<organism evidence="3 4">
    <name type="scientific">Seminavis robusta</name>
    <dbReference type="NCBI Taxonomy" id="568900"/>
    <lineage>
        <taxon>Eukaryota</taxon>
        <taxon>Sar</taxon>
        <taxon>Stramenopiles</taxon>
        <taxon>Ochrophyta</taxon>
        <taxon>Bacillariophyta</taxon>
        <taxon>Bacillariophyceae</taxon>
        <taxon>Bacillariophycidae</taxon>
        <taxon>Naviculales</taxon>
        <taxon>Naviculaceae</taxon>
        <taxon>Seminavis</taxon>
    </lineage>
</organism>
<proteinExistence type="predicted"/>
<keyword evidence="4" id="KW-1185">Reference proteome</keyword>
<dbReference type="EMBL" id="CAICTM010001653">
    <property type="protein sequence ID" value="CAB9525284.1"/>
    <property type="molecule type" value="Genomic_DNA"/>
</dbReference>
<keyword evidence="2" id="KW-1133">Transmembrane helix</keyword>
<evidence type="ECO:0000256" key="1">
    <source>
        <dbReference type="SAM" id="MobiDB-lite"/>
    </source>
</evidence>
<name>A0A9N8EUF8_9STRA</name>
<dbReference type="Proteomes" id="UP001153069">
    <property type="component" value="Unassembled WGS sequence"/>
</dbReference>
<comment type="caution">
    <text evidence="3">The sequence shown here is derived from an EMBL/GenBank/DDBJ whole genome shotgun (WGS) entry which is preliminary data.</text>
</comment>
<accession>A0A9N8EUF8</accession>
<dbReference type="AlphaFoldDB" id="A0A9N8EUF8"/>
<evidence type="ECO:0000313" key="4">
    <source>
        <dbReference type="Proteomes" id="UP001153069"/>
    </source>
</evidence>